<dbReference type="SUPFAM" id="SSF47413">
    <property type="entry name" value="lambda repressor-like DNA-binding domains"/>
    <property type="match status" value="1"/>
</dbReference>
<evidence type="ECO:0000256" key="1">
    <source>
        <dbReference type="ARBA" id="ARBA00023125"/>
    </source>
</evidence>
<protein>
    <submittedName>
        <fullName evidence="3">Addiction module HigA family antidote</fullName>
    </submittedName>
</protein>
<accession>A0A8H9Y9Q6</accession>
<dbReference type="InterPro" id="IPR013430">
    <property type="entry name" value="Toxin_antidote_HigA"/>
</dbReference>
<name>A0A8H9Y9Q6_9CORY</name>
<keyword evidence="1" id="KW-0238">DNA-binding</keyword>
<dbReference type="Gene3D" id="1.10.260.40">
    <property type="entry name" value="lambda repressor-like DNA-binding domains"/>
    <property type="match status" value="1"/>
</dbReference>
<dbReference type="GO" id="GO:0003677">
    <property type="term" value="F:DNA binding"/>
    <property type="evidence" value="ECO:0007669"/>
    <property type="project" value="UniProtKB-KW"/>
</dbReference>
<dbReference type="RefSeq" id="WP_010275494.1">
    <property type="nucleotide sequence ID" value="NZ_AENJ01000503.1"/>
</dbReference>
<evidence type="ECO:0000313" key="4">
    <source>
        <dbReference type="Proteomes" id="UP000612712"/>
    </source>
</evidence>
<evidence type="ECO:0000259" key="2">
    <source>
        <dbReference type="PROSITE" id="PS50943"/>
    </source>
</evidence>
<comment type="caution">
    <text evidence="3">The sequence shown here is derived from an EMBL/GenBank/DDBJ whole genome shotgun (WGS) entry which is preliminary data.</text>
</comment>
<gene>
    <name evidence="3" type="ORF">FHU32_002184</name>
</gene>
<dbReference type="InterPro" id="IPR010982">
    <property type="entry name" value="Lambda_DNA-bd_dom_sf"/>
</dbReference>
<reference evidence="3" key="1">
    <citation type="submission" date="2020-08" db="EMBL/GenBank/DDBJ databases">
        <title>Sequencing the genomes of 1000 actinobacteria strains.</title>
        <authorList>
            <person name="Klenk H.-P."/>
        </authorList>
    </citation>
    <scope>NUCLEOTIDE SEQUENCE</scope>
    <source>
        <strain evidence="3">DSM 20582</strain>
    </source>
</reference>
<dbReference type="AlphaFoldDB" id="A0A8H9Y9Q6"/>
<dbReference type="CDD" id="cd00093">
    <property type="entry name" value="HTH_XRE"/>
    <property type="match status" value="1"/>
</dbReference>
<proteinExistence type="predicted"/>
<dbReference type="PANTHER" id="PTHR36924:SF1">
    <property type="entry name" value="ANTITOXIN HIGA-1"/>
    <property type="match status" value="1"/>
</dbReference>
<dbReference type="Proteomes" id="UP000612712">
    <property type="component" value="Unassembled WGS sequence"/>
</dbReference>
<dbReference type="PANTHER" id="PTHR36924">
    <property type="entry name" value="ANTITOXIN HIGA-1"/>
    <property type="match status" value="1"/>
</dbReference>
<dbReference type="EMBL" id="JACHWT010000012">
    <property type="protein sequence ID" value="MBB3116930.1"/>
    <property type="molecule type" value="Genomic_DNA"/>
</dbReference>
<dbReference type="SMART" id="SM00530">
    <property type="entry name" value="HTH_XRE"/>
    <property type="match status" value="1"/>
</dbReference>
<feature type="domain" description="HTH cro/C1-type" evidence="2">
    <location>
        <begin position="30"/>
        <end position="77"/>
    </location>
</feature>
<dbReference type="InterPro" id="IPR001387">
    <property type="entry name" value="Cro/C1-type_HTH"/>
</dbReference>
<evidence type="ECO:0000313" key="3">
    <source>
        <dbReference type="EMBL" id="MBB3116930.1"/>
    </source>
</evidence>
<dbReference type="Pfam" id="PF01381">
    <property type="entry name" value="HTH_3"/>
    <property type="match status" value="1"/>
</dbReference>
<organism evidence="3 4">
    <name type="scientific">Corynebacterium bovis DSM 20582 = CIP 54.80</name>
    <dbReference type="NCBI Taxonomy" id="927655"/>
    <lineage>
        <taxon>Bacteria</taxon>
        <taxon>Bacillati</taxon>
        <taxon>Actinomycetota</taxon>
        <taxon>Actinomycetes</taxon>
        <taxon>Mycobacteriales</taxon>
        <taxon>Corynebacteriaceae</taxon>
        <taxon>Corynebacterium</taxon>
    </lineage>
</organism>
<dbReference type="PROSITE" id="PS50943">
    <property type="entry name" value="HTH_CROC1"/>
    <property type="match status" value="1"/>
</dbReference>
<sequence>MLTSSTTTDPDVVGVPHPGEILKLEFLDPLGISQYQLAKDLDVRPSQISRIVTGQIAISAAMAVRLAARFGNSAQFWFGISNAWELWNARQHTDTSAIPSPHLGTGYAS</sequence>
<dbReference type="NCBIfam" id="TIGR02607">
    <property type="entry name" value="antidote_HigA"/>
    <property type="match status" value="1"/>
</dbReference>